<reference evidence="5" key="1">
    <citation type="submission" date="2016-10" db="EMBL/GenBank/DDBJ databases">
        <authorList>
            <person name="Varghese N."/>
        </authorList>
    </citation>
    <scope>NUCLEOTIDE SEQUENCE [LARGE SCALE GENOMIC DNA]</scope>
    <source>
        <strain evidence="5">HL 19</strain>
    </source>
</reference>
<feature type="transmembrane region" description="Helical" evidence="2">
    <location>
        <begin position="247"/>
        <end position="269"/>
    </location>
</feature>
<keyword evidence="5" id="KW-1185">Reference proteome</keyword>
<dbReference type="Proteomes" id="UP000183104">
    <property type="component" value="Unassembled WGS sequence"/>
</dbReference>
<evidence type="ECO:0000256" key="2">
    <source>
        <dbReference type="SAM" id="Phobius"/>
    </source>
</evidence>
<evidence type="ECO:0008006" key="6">
    <source>
        <dbReference type="Google" id="ProtNLM"/>
    </source>
</evidence>
<evidence type="ECO:0000313" key="4">
    <source>
        <dbReference type="EMBL" id="SCX80714.1"/>
    </source>
</evidence>
<feature type="compositionally biased region" description="Basic and acidic residues" evidence="1">
    <location>
        <begin position="272"/>
        <end position="290"/>
    </location>
</feature>
<keyword evidence="2" id="KW-1133">Transmembrane helix</keyword>
<dbReference type="AlphaFoldDB" id="A0A1G5AS59"/>
<dbReference type="OrthoDB" id="8557099at2"/>
<keyword evidence="2" id="KW-0812">Transmembrane</keyword>
<feature type="chain" id="PRO_5010335976" description="Nickel transport protein" evidence="3">
    <location>
        <begin position="29"/>
        <end position="290"/>
    </location>
</feature>
<dbReference type="RefSeq" id="WP_143004039.1">
    <property type="nucleotide sequence ID" value="NZ_FMUN01000001.1"/>
</dbReference>
<gene>
    <name evidence="4" type="ORF">SAMN05661077_0522</name>
</gene>
<evidence type="ECO:0000313" key="5">
    <source>
        <dbReference type="Proteomes" id="UP000183104"/>
    </source>
</evidence>
<evidence type="ECO:0000256" key="1">
    <source>
        <dbReference type="SAM" id="MobiDB-lite"/>
    </source>
</evidence>
<evidence type="ECO:0000256" key="3">
    <source>
        <dbReference type="SAM" id="SignalP"/>
    </source>
</evidence>
<accession>A0A1G5AS59</accession>
<organism evidence="4 5">
    <name type="scientific">Thiohalorhabdus denitrificans</name>
    <dbReference type="NCBI Taxonomy" id="381306"/>
    <lineage>
        <taxon>Bacteria</taxon>
        <taxon>Pseudomonadati</taxon>
        <taxon>Pseudomonadota</taxon>
        <taxon>Gammaproteobacteria</taxon>
        <taxon>Thiohalorhabdales</taxon>
        <taxon>Thiohalorhabdaceae</taxon>
        <taxon>Thiohalorhabdus</taxon>
    </lineage>
</organism>
<keyword evidence="3" id="KW-0732">Signal</keyword>
<proteinExistence type="predicted"/>
<dbReference type="STRING" id="381306.AN478_09410"/>
<sequence length="290" mass="31659">MNSYCRRMPRGVQVLLVAVLASPAPATAALGWDLEGRGESARSGPVLEDRQEARVTLWSPGPRAVKLANGRPELPATAPGYYQALVAVRRTGEGEESAIHYLKLRDVPRPDLRGSLSVRPENRISPGDVTARKKAALEIVPAPLPREHSGYTETMVAGFRVRFQGEPLANREVVLRTGNGSRLTGRTDESGMVTFTIPRDFARVGTSARATPPATMRLHTAHRADGKWFRTSLTLRYGPDPDRWRSFAWAGVLLAAGLVAGGVTARRVNARSGDRERKRGARRGGEGRRK</sequence>
<keyword evidence="2" id="KW-0472">Membrane</keyword>
<feature type="region of interest" description="Disordered" evidence="1">
    <location>
        <begin position="268"/>
        <end position="290"/>
    </location>
</feature>
<feature type="signal peptide" evidence="3">
    <location>
        <begin position="1"/>
        <end position="28"/>
    </location>
</feature>
<dbReference type="EMBL" id="FMUN01000001">
    <property type="protein sequence ID" value="SCX80714.1"/>
    <property type="molecule type" value="Genomic_DNA"/>
</dbReference>
<protein>
    <recommendedName>
        <fullName evidence="6">Nickel transport protein</fullName>
    </recommendedName>
</protein>
<name>A0A1G5AS59_9GAMM</name>